<feature type="transmembrane region" description="Helical" evidence="5">
    <location>
        <begin position="57"/>
        <end position="82"/>
    </location>
</feature>
<evidence type="ECO:0000313" key="7">
    <source>
        <dbReference type="EMBL" id="MDR6269400.1"/>
    </source>
</evidence>
<keyword evidence="7" id="KW-0436">Ligase</keyword>
<feature type="transmembrane region" description="Helical" evidence="5">
    <location>
        <begin position="401"/>
        <end position="421"/>
    </location>
</feature>
<comment type="subcellular location">
    <subcellularLocation>
        <location evidence="1">Membrane</location>
        <topology evidence="1">Multi-pass membrane protein</topology>
    </subcellularLocation>
</comment>
<keyword evidence="4 5" id="KW-0472">Membrane</keyword>
<dbReference type="PANTHER" id="PTHR37422">
    <property type="entry name" value="TEICHURONIC ACID BIOSYNTHESIS PROTEIN TUAE"/>
    <property type="match status" value="1"/>
</dbReference>
<sequence>MTGIQSGKTWLTDSELRLAPLLSGKPTLAISAGSLGVAAIAAFFTPLAALPVLGLLALFLIVNYPAVLMPGYLLVIGLVWTLPGWPIAPLKPAALLLTAGVALALFLRVKLPRIHWAHLVFLAFGIWTLIAGEVSGNSELSRSYSISLIGWGFSLIALYQLSSGKRGLLNLAKSYSLSIAFGCVFVLLVYLSGRTTVMTPVAGDVNDFGVMVAAAFFLSLGLARERSLPRSQRIVFLVAAGLCLLVAVGSLSRGTWLAVAVGLAVHFILYRRDRLMLIGGAAVAMLLALLALPFLNERITQTLQQKQYIAAENVDSRILAWRLALRLFGEQPLTGFGIGSIQPKLTANFSSPPGDFVVSFVHNSYVELLYGTGLIGTGLFLVLAAVMVGQSFRLGRVLGPGVAGGSVAASLLPAVVATFVASFTVTELTYPPFWLALALGLSAGTVRPAVDEVPFPERERIPERVGDS</sequence>
<proteinExistence type="predicted"/>
<reference evidence="7 8" key="1">
    <citation type="submission" date="2023-07" db="EMBL/GenBank/DDBJ databases">
        <title>Sequencing the genomes of 1000 actinobacteria strains.</title>
        <authorList>
            <person name="Klenk H.-P."/>
        </authorList>
    </citation>
    <scope>NUCLEOTIDE SEQUENCE [LARGE SCALE GENOMIC DNA]</scope>
    <source>
        <strain evidence="7 8">DSM 14555</strain>
    </source>
</reference>
<evidence type="ECO:0000256" key="3">
    <source>
        <dbReference type="ARBA" id="ARBA00022989"/>
    </source>
</evidence>
<keyword evidence="8" id="KW-1185">Reference proteome</keyword>
<evidence type="ECO:0000313" key="8">
    <source>
        <dbReference type="Proteomes" id="UP001185069"/>
    </source>
</evidence>
<feature type="transmembrane region" description="Helical" evidence="5">
    <location>
        <begin position="114"/>
        <end position="132"/>
    </location>
</feature>
<keyword evidence="3 5" id="KW-1133">Transmembrane helix</keyword>
<dbReference type="InterPro" id="IPR007016">
    <property type="entry name" value="O-antigen_ligase-rel_domated"/>
</dbReference>
<feature type="transmembrane region" description="Helical" evidence="5">
    <location>
        <begin position="88"/>
        <end position="107"/>
    </location>
</feature>
<dbReference type="GO" id="GO:0016874">
    <property type="term" value="F:ligase activity"/>
    <property type="evidence" value="ECO:0007669"/>
    <property type="project" value="UniProtKB-KW"/>
</dbReference>
<feature type="transmembrane region" description="Helical" evidence="5">
    <location>
        <begin position="174"/>
        <end position="193"/>
    </location>
</feature>
<evidence type="ECO:0000256" key="1">
    <source>
        <dbReference type="ARBA" id="ARBA00004141"/>
    </source>
</evidence>
<name>A0ABU1JAF1_9MICC</name>
<keyword evidence="2 5" id="KW-0812">Transmembrane</keyword>
<gene>
    <name evidence="7" type="ORF">JOE69_001638</name>
</gene>
<feature type="transmembrane region" description="Helical" evidence="5">
    <location>
        <begin position="205"/>
        <end position="222"/>
    </location>
</feature>
<feature type="transmembrane region" description="Helical" evidence="5">
    <location>
        <begin position="144"/>
        <end position="162"/>
    </location>
</feature>
<dbReference type="Pfam" id="PF04932">
    <property type="entry name" value="Wzy_C"/>
    <property type="match status" value="1"/>
</dbReference>
<dbReference type="InterPro" id="IPR051533">
    <property type="entry name" value="WaaL-like"/>
</dbReference>
<dbReference type="PANTHER" id="PTHR37422:SF13">
    <property type="entry name" value="LIPOPOLYSACCHARIDE BIOSYNTHESIS PROTEIN PA4999-RELATED"/>
    <property type="match status" value="1"/>
</dbReference>
<dbReference type="EMBL" id="JAVDQF010000001">
    <property type="protein sequence ID" value="MDR6269400.1"/>
    <property type="molecule type" value="Genomic_DNA"/>
</dbReference>
<comment type="caution">
    <text evidence="7">The sequence shown here is derived from an EMBL/GenBank/DDBJ whole genome shotgun (WGS) entry which is preliminary data.</text>
</comment>
<feature type="transmembrane region" description="Helical" evidence="5">
    <location>
        <begin position="28"/>
        <end position="50"/>
    </location>
</feature>
<feature type="transmembrane region" description="Helical" evidence="5">
    <location>
        <begin position="234"/>
        <end position="249"/>
    </location>
</feature>
<evidence type="ECO:0000256" key="5">
    <source>
        <dbReference type="SAM" id="Phobius"/>
    </source>
</evidence>
<organism evidence="7 8">
    <name type="scientific">Arthrobacter russicus</name>
    <dbReference type="NCBI Taxonomy" id="172040"/>
    <lineage>
        <taxon>Bacteria</taxon>
        <taxon>Bacillati</taxon>
        <taxon>Actinomycetota</taxon>
        <taxon>Actinomycetes</taxon>
        <taxon>Micrococcales</taxon>
        <taxon>Micrococcaceae</taxon>
        <taxon>Arthrobacter</taxon>
    </lineage>
</organism>
<evidence type="ECO:0000256" key="4">
    <source>
        <dbReference type="ARBA" id="ARBA00023136"/>
    </source>
</evidence>
<feature type="transmembrane region" description="Helical" evidence="5">
    <location>
        <begin position="368"/>
        <end position="389"/>
    </location>
</feature>
<accession>A0ABU1JAF1</accession>
<dbReference type="RefSeq" id="WP_309797698.1">
    <property type="nucleotide sequence ID" value="NZ_BAAAHY010000005.1"/>
</dbReference>
<feature type="transmembrane region" description="Helical" evidence="5">
    <location>
        <begin position="277"/>
        <end position="295"/>
    </location>
</feature>
<evidence type="ECO:0000259" key="6">
    <source>
        <dbReference type="Pfam" id="PF04932"/>
    </source>
</evidence>
<feature type="domain" description="O-antigen ligase-related" evidence="6">
    <location>
        <begin position="239"/>
        <end position="381"/>
    </location>
</feature>
<dbReference type="Proteomes" id="UP001185069">
    <property type="component" value="Unassembled WGS sequence"/>
</dbReference>
<protein>
    <submittedName>
        <fullName evidence="7">O-antigen ligase</fullName>
    </submittedName>
</protein>
<evidence type="ECO:0000256" key="2">
    <source>
        <dbReference type="ARBA" id="ARBA00022692"/>
    </source>
</evidence>